<feature type="domain" description="Aspartate/glutamate/uridylate kinase" evidence="9">
    <location>
        <begin position="22"/>
        <end position="262"/>
    </location>
</feature>
<organism evidence="11 12">
    <name type="scientific">Puccinia coronata f. sp. avenae</name>
    <dbReference type="NCBI Taxonomy" id="200324"/>
    <lineage>
        <taxon>Eukaryota</taxon>
        <taxon>Fungi</taxon>
        <taxon>Dikarya</taxon>
        <taxon>Basidiomycota</taxon>
        <taxon>Pucciniomycotina</taxon>
        <taxon>Pucciniomycetes</taxon>
        <taxon>Pucciniales</taxon>
        <taxon>Pucciniaceae</taxon>
        <taxon>Puccinia</taxon>
    </lineage>
</organism>
<feature type="compositionally biased region" description="Pro residues" evidence="8">
    <location>
        <begin position="403"/>
        <end position="414"/>
    </location>
</feature>
<gene>
    <name evidence="11" type="ORF">PCASD_05527</name>
</gene>
<dbReference type="HAMAP" id="MF_00456">
    <property type="entry name" value="ProB"/>
    <property type="match status" value="1"/>
</dbReference>
<dbReference type="PANTHER" id="PTHR43654:SF3">
    <property type="entry name" value="GLUTAMATE 5-KINASE"/>
    <property type="match status" value="1"/>
</dbReference>
<keyword evidence="3" id="KW-0641">Proline biosynthesis</keyword>
<evidence type="ECO:0000259" key="9">
    <source>
        <dbReference type="Pfam" id="PF00696"/>
    </source>
</evidence>
<dbReference type="GO" id="GO:0003723">
    <property type="term" value="F:RNA binding"/>
    <property type="evidence" value="ECO:0007669"/>
    <property type="project" value="InterPro"/>
</dbReference>
<dbReference type="Pfam" id="PF01472">
    <property type="entry name" value="PUA"/>
    <property type="match status" value="1"/>
</dbReference>
<evidence type="ECO:0000256" key="4">
    <source>
        <dbReference type="ARBA" id="ARBA00022679"/>
    </source>
</evidence>
<dbReference type="PANTHER" id="PTHR43654">
    <property type="entry name" value="GLUTAMATE 5-KINASE"/>
    <property type="match status" value="1"/>
</dbReference>
<dbReference type="GO" id="GO:0005524">
    <property type="term" value="F:ATP binding"/>
    <property type="evidence" value="ECO:0007669"/>
    <property type="project" value="UniProtKB-KW"/>
</dbReference>
<feature type="region of interest" description="Disordered" evidence="8">
    <location>
        <begin position="394"/>
        <end position="418"/>
    </location>
</feature>
<dbReference type="GO" id="GO:0004349">
    <property type="term" value="F:glutamate 5-kinase activity"/>
    <property type="evidence" value="ECO:0007669"/>
    <property type="project" value="InterPro"/>
</dbReference>
<sequence length="720" mass="78120">MSSSKPLGNSPKHGNSGVGGSTIVIKLGTSSILSEQNLQPRLGLLANLVETCVALRAAGHKVVLVSSGAIGMGRRRMSLLDGGLQGRWGKKPKSLNEKQALAAIGQGHLIALWDSLFSRLNQPIAQILLTRGDLADRSRYLNASSTLSTLLSCGVIPIINENDTISVSEIKFGDNDTLSAVTAAMCHADYLFLMTDVDCLFTANPRSNPDAQMVKVVYDIEGVRKLVSTSTLGSSLGTGGMETKLIAAELATAAGVATIICNGTKPEQMAAIMMEQQQQQQQQQQKKKPAEGTAALLGAPQSEQKEGAGDQKAAMTRLIYTVFVPRPTPLTSRKFWVAHGLAPQGSVMIDRGAYNAISADANGGRLLPAGLVNVYGSFAVAQALTIRVPRAFLNPDPPDAHQPLPPTHPSPAEPAPIESLDDLVPVGRGLANYNSSDMNKLKGLHSSEIEAALGHIDSEHVIESIVLFKPPSPRGDDALVHFRDQFSRLPSGPPRRNLLGQSITYLASQPSAGPEQLKAWIGAMDNTLLNGYGHSEEILTVIYALHTLLLANHGKEQETRLLQSTLEEYTKLANSWHVENGNAHLHDVWHQEMFAPKEGLSQEMRSWAYLNAMLTGEPRLNSLRRRMEEKQLDSVQHLIERIVDIFSPKRPPLRLGEELSSQTRVAAIALLYHIMNIPGQVGREADIAANWILLRCFLLQHEKDLLSKILKDIPTGPRPL</sequence>
<dbReference type="InterPro" id="IPR036393">
    <property type="entry name" value="AceGlu_kinase-like_sf"/>
</dbReference>
<reference evidence="11 12" key="1">
    <citation type="submission" date="2017-11" db="EMBL/GenBank/DDBJ databases">
        <title>De novo assembly and phasing of dikaryotic genomes from two isolates of Puccinia coronata f. sp. avenae, the causal agent of oat crown rust.</title>
        <authorList>
            <person name="Miller M.E."/>
            <person name="Zhang Y."/>
            <person name="Omidvar V."/>
            <person name="Sperschneider J."/>
            <person name="Schwessinger B."/>
            <person name="Raley C."/>
            <person name="Palmer J.M."/>
            <person name="Garnica D."/>
            <person name="Upadhyaya N."/>
            <person name="Rathjen J."/>
            <person name="Taylor J.M."/>
            <person name="Park R.F."/>
            <person name="Dodds P.N."/>
            <person name="Hirsch C.D."/>
            <person name="Kianian S.F."/>
            <person name="Figueroa M."/>
        </authorList>
    </citation>
    <scope>NUCLEOTIDE SEQUENCE [LARGE SCALE GENOMIC DNA]</scope>
    <source>
        <strain evidence="11">12SD80</strain>
    </source>
</reference>
<dbReference type="InterPro" id="IPR015947">
    <property type="entry name" value="PUA-like_sf"/>
</dbReference>
<evidence type="ECO:0000313" key="12">
    <source>
        <dbReference type="Proteomes" id="UP000235392"/>
    </source>
</evidence>
<dbReference type="Proteomes" id="UP000235392">
    <property type="component" value="Unassembled WGS sequence"/>
</dbReference>
<keyword evidence="6" id="KW-0418">Kinase</keyword>
<evidence type="ECO:0000256" key="6">
    <source>
        <dbReference type="ARBA" id="ARBA00022777"/>
    </source>
</evidence>
<dbReference type="PROSITE" id="PS00902">
    <property type="entry name" value="GLUTAMATE_5_KINASE"/>
    <property type="match status" value="1"/>
</dbReference>
<accession>A0A2N5UVR1</accession>
<dbReference type="InterPro" id="IPR001057">
    <property type="entry name" value="Glu/AcGlu_kinase"/>
</dbReference>
<proteinExistence type="inferred from homology"/>
<comment type="caution">
    <text evidence="11">The sequence shown here is derived from an EMBL/GenBank/DDBJ whole genome shotgun (WGS) entry which is preliminary data.</text>
</comment>
<dbReference type="AlphaFoldDB" id="A0A2N5UVR1"/>
<evidence type="ECO:0000256" key="5">
    <source>
        <dbReference type="ARBA" id="ARBA00022741"/>
    </source>
</evidence>
<dbReference type="GO" id="GO:1901607">
    <property type="term" value="P:alpha-amino acid biosynthetic process"/>
    <property type="evidence" value="ECO:0007669"/>
    <property type="project" value="UniProtKB-ARBA"/>
</dbReference>
<name>A0A2N5UVR1_9BASI</name>
<dbReference type="PRINTS" id="PR00474">
    <property type="entry name" value="GLU5KINASE"/>
</dbReference>
<dbReference type="InterPro" id="IPR019797">
    <property type="entry name" value="Glutamate_5-kinase_CS"/>
</dbReference>
<dbReference type="InterPro" id="IPR041739">
    <property type="entry name" value="G5K_ProB"/>
</dbReference>
<keyword evidence="7" id="KW-0067">ATP-binding</keyword>
<evidence type="ECO:0000256" key="8">
    <source>
        <dbReference type="SAM" id="MobiDB-lite"/>
    </source>
</evidence>
<dbReference type="Pfam" id="PF00696">
    <property type="entry name" value="AA_kinase"/>
    <property type="match status" value="1"/>
</dbReference>
<evidence type="ECO:0000256" key="7">
    <source>
        <dbReference type="ARBA" id="ARBA00022840"/>
    </source>
</evidence>
<protein>
    <submittedName>
        <fullName evidence="11">Uncharacterized protein</fullName>
    </submittedName>
</protein>
<evidence type="ECO:0000259" key="10">
    <source>
        <dbReference type="Pfam" id="PF01472"/>
    </source>
</evidence>
<feature type="domain" description="PUA" evidence="10">
    <location>
        <begin position="345"/>
        <end position="451"/>
    </location>
</feature>
<dbReference type="EMBL" id="PGCI01000085">
    <property type="protein sequence ID" value="PLW41843.1"/>
    <property type="molecule type" value="Genomic_DNA"/>
</dbReference>
<dbReference type="SUPFAM" id="SSF53633">
    <property type="entry name" value="Carbamate kinase-like"/>
    <property type="match status" value="1"/>
</dbReference>
<dbReference type="Gene3D" id="2.30.130.10">
    <property type="entry name" value="PUA domain"/>
    <property type="match status" value="1"/>
</dbReference>
<dbReference type="CDD" id="cd04242">
    <property type="entry name" value="AAK_G5K_ProB"/>
    <property type="match status" value="1"/>
</dbReference>
<dbReference type="NCBIfam" id="TIGR01027">
    <property type="entry name" value="proB"/>
    <property type="match status" value="1"/>
</dbReference>
<evidence type="ECO:0000256" key="2">
    <source>
        <dbReference type="ARBA" id="ARBA00022605"/>
    </source>
</evidence>
<dbReference type="GO" id="GO:0005829">
    <property type="term" value="C:cytosol"/>
    <property type="evidence" value="ECO:0007669"/>
    <property type="project" value="TreeGrafter"/>
</dbReference>
<keyword evidence="2" id="KW-0028">Amino-acid biosynthesis</keyword>
<dbReference type="InterPro" id="IPR002478">
    <property type="entry name" value="PUA"/>
</dbReference>
<keyword evidence="4" id="KW-0808">Transferase</keyword>
<keyword evidence="1" id="KW-0963">Cytoplasm</keyword>
<dbReference type="PROSITE" id="PS50890">
    <property type="entry name" value="PUA"/>
    <property type="match status" value="1"/>
</dbReference>
<dbReference type="CDD" id="cd21157">
    <property type="entry name" value="PUA_G5K"/>
    <property type="match status" value="1"/>
</dbReference>
<evidence type="ECO:0000256" key="1">
    <source>
        <dbReference type="ARBA" id="ARBA00022490"/>
    </source>
</evidence>
<dbReference type="FunFam" id="3.40.1160.10:FF:000018">
    <property type="entry name" value="Glutamate 5-kinase"/>
    <property type="match status" value="1"/>
</dbReference>
<dbReference type="Gene3D" id="3.40.1160.10">
    <property type="entry name" value="Acetylglutamate kinase-like"/>
    <property type="match status" value="2"/>
</dbReference>
<dbReference type="SUPFAM" id="SSF88697">
    <property type="entry name" value="PUA domain-like"/>
    <property type="match status" value="1"/>
</dbReference>
<dbReference type="InterPro" id="IPR001048">
    <property type="entry name" value="Asp/Glu/Uridylate_kinase"/>
</dbReference>
<dbReference type="InterPro" id="IPR036974">
    <property type="entry name" value="PUA_sf"/>
</dbReference>
<dbReference type="InterPro" id="IPR005715">
    <property type="entry name" value="Glu_5kinase/COase_Synthase"/>
</dbReference>
<evidence type="ECO:0000256" key="3">
    <source>
        <dbReference type="ARBA" id="ARBA00022650"/>
    </source>
</evidence>
<keyword evidence="5" id="KW-0547">Nucleotide-binding</keyword>
<evidence type="ECO:0000313" key="11">
    <source>
        <dbReference type="EMBL" id="PLW41843.1"/>
    </source>
</evidence>